<dbReference type="PANTHER" id="PTHR41729:SF1">
    <property type="entry name" value="GLUTAMYL-TRNA SYNTHETASE"/>
    <property type="match status" value="1"/>
</dbReference>
<evidence type="ECO:0000313" key="1">
    <source>
        <dbReference type="EMBL" id="RKD85055.1"/>
    </source>
</evidence>
<comment type="caution">
    <text evidence="1">The sequence shown here is derived from an EMBL/GenBank/DDBJ whole genome shotgun (WGS) entry which is preliminary data.</text>
</comment>
<organism evidence="1 2">
    <name type="scientific">Mangrovibacterium diazotrophicum</name>
    <dbReference type="NCBI Taxonomy" id="1261403"/>
    <lineage>
        <taxon>Bacteria</taxon>
        <taxon>Pseudomonadati</taxon>
        <taxon>Bacteroidota</taxon>
        <taxon>Bacteroidia</taxon>
        <taxon>Marinilabiliales</taxon>
        <taxon>Prolixibacteraceae</taxon>
        <taxon>Mangrovibacterium</taxon>
    </lineage>
</organism>
<reference evidence="1 2" key="1">
    <citation type="submission" date="2018-09" db="EMBL/GenBank/DDBJ databases">
        <title>Genomic Encyclopedia of Archaeal and Bacterial Type Strains, Phase II (KMG-II): from individual species to whole genera.</title>
        <authorList>
            <person name="Goeker M."/>
        </authorList>
    </citation>
    <scope>NUCLEOTIDE SEQUENCE [LARGE SCALE GENOMIC DNA]</scope>
    <source>
        <strain evidence="1 2">DSM 27148</strain>
    </source>
</reference>
<keyword evidence="2" id="KW-1185">Reference proteome</keyword>
<evidence type="ECO:0000313" key="2">
    <source>
        <dbReference type="Proteomes" id="UP000283387"/>
    </source>
</evidence>
<dbReference type="RefSeq" id="WP_170154662.1">
    <property type="nucleotide sequence ID" value="NZ_RAPN01000006.1"/>
</dbReference>
<dbReference type="InterPro" id="IPR025255">
    <property type="entry name" value="DUF4202"/>
</dbReference>
<sequence>MYSSVYPVAVEALKAAHQQDPNLEAEGTPAELLYSQRLADCLQKVYADASEALAISAWCQHLFRWEIARSTYPEGRIGYYQWRNFLGDYQADKAAVILKEAGYADDFISEVRDILKKLNIHRLDEAQKLEDVVCLVFLENYMADFMPGKTDEQLVQIVQKTWGKMSAHGHEIALQLNLSEPVKRIVGMALA</sequence>
<dbReference type="EMBL" id="RAPN01000006">
    <property type="protein sequence ID" value="RKD85055.1"/>
    <property type="molecule type" value="Genomic_DNA"/>
</dbReference>
<gene>
    <name evidence="1" type="ORF">BC643_4574</name>
</gene>
<dbReference type="AlphaFoldDB" id="A0A419VU98"/>
<accession>A0A419VU98</accession>
<dbReference type="PANTHER" id="PTHR41729">
    <property type="entry name" value="GLUTAMYL-TRNA SYNTHETASE"/>
    <property type="match status" value="1"/>
</dbReference>
<name>A0A419VU98_9BACT</name>
<dbReference type="Proteomes" id="UP000283387">
    <property type="component" value="Unassembled WGS sequence"/>
</dbReference>
<proteinExistence type="predicted"/>
<protein>
    <submittedName>
        <fullName evidence="1">Uncharacterized protein DUF4202</fullName>
    </submittedName>
</protein>
<dbReference type="Pfam" id="PF13875">
    <property type="entry name" value="DUF4202"/>
    <property type="match status" value="1"/>
</dbReference>